<dbReference type="STRING" id="6182.A0A4Z2CPA8"/>
<evidence type="ECO:0000259" key="3">
    <source>
        <dbReference type="PROSITE" id="PS50004"/>
    </source>
</evidence>
<keyword evidence="1" id="KW-0175">Coiled coil</keyword>
<dbReference type="GO" id="GO:0035869">
    <property type="term" value="C:ciliary transition zone"/>
    <property type="evidence" value="ECO:0007669"/>
    <property type="project" value="TreeGrafter"/>
</dbReference>
<comment type="caution">
    <text evidence="4">The sequence shown here is derived from an EMBL/GenBank/DDBJ whole genome shotgun (WGS) entry which is preliminary data.</text>
</comment>
<proteinExistence type="predicted"/>
<organism evidence="4 5">
    <name type="scientific">Schistosoma japonicum</name>
    <name type="common">Blood fluke</name>
    <dbReference type="NCBI Taxonomy" id="6182"/>
    <lineage>
        <taxon>Eukaryota</taxon>
        <taxon>Metazoa</taxon>
        <taxon>Spiralia</taxon>
        <taxon>Lophotrochozoa</taxon>
        <taxon>Platyhelminthes</taxon>
        <taxon>Trematoda</taxon>
        <taxon>Digenea</taxon>
        <taxon>Strigeidida</taxon>
        <taxon>Schistosomatoidea</taxon>
        <taxon>Schistosomatidae</taxon>
        <taxon>Schistosoma</taxon>
    </lineage>
</organism>
<dbReference type="Pfam" id="PF24656">
    <property type="entry name" value="CEPT76_peptidase"/>
    <property type="match status" value="1"/>
</dbReference>
<feature type="coiled-coil region" evidence="1">
    <location>
        <begin position="593"/>
        <end position="646"/>
    </location>
</feature>
<gene>
    <name evidence="4" type="ORF">EWB00_008646</name>
</gene>
<dbReference type="CDD" id="cd00030">
    <property type="entry name" value="C2"/>
    <property type="match status" value="1"/>
</dbReference>
<dbReference type="InterPro" id="IPR052434">
    <property type="entry name" value="Tectonic-like_complex_comp"/>
</dbReference>
<evidence type="ECO:0000313" key="4">
    <source>
        <dbReference type="EMBL" id="TNN06072.1"/>
    </source>
</evidence>
<feature type="domain" description="C2" evidence="3">
    <location>
        <begin position="1185"/>
        <end position="1338"/>
    </location>
</feature>
<accession>A0A4Z2CPA8</accession>
<dbReference type="InterPro" id="IPR056290">
    <property type="entry name" value="CEPT76/DRC7_peptidase-like_dom"/>
</dbReference>
<dbReference type="InterPro" id="IPR035892">
    <property type="entry name" value="C2_domain_sf"/>
</dbReference>
<dbReference type="Gene3D" id="2.60.40.150">
    <property type="entry name" value="C2 domain"/>
    <property type="match status" value="1"/>
</dbReference>
<feature type="non-terminal residue" evidence="4">
    <location>
        <position position="1549"/>
    </location>
</feature>
<dbReference type="Proteomes" id="UP000311919">
    <property type="component" value="Unassembled WGS sequence"/>
</dbReference>
<keyword evidence="5" id="KW-1185">Reference proteome</keyword>
<reference evidence="4 5" key="1">
    <citation type="submission" date="2019-03" db="EMBL/GenBank/DDBJ databases">
        <title>An improved genome assembly of the fluke Schistosoma japonicum.</title>
        <authorList>
            <person name="Hu W."/>
            <person name="Luo F."/>
            <person name="Yin M."/>
            <person name="Mo X."/>
            <person name="Sun C."/>
            <person name="Wu Q."/>
            <person name="Zhu B."/>
            <person name="Xiang M."/>
            <person name="Wang J."/>
            <person name="Wang Y."/>
            <person name="Zhang T."/>
            <person name="Xu B."/>
            <person name="Zheng H."/>
            <person name="Feng Z."/>
        </authorList>
    </citation>
    <scope>NUCLEOTIDE SEQUENCE [LARGE SCALE GENOMIC DNA]</scope>
    <source>
        <strain evidence="4">HuSjv2</strain>
        <tissue evidence="4">Worms</tissue>
    </source>
</reference>
<dbReference type="SUPFAM" id="SSF49562">
    <property type="entry name" value="C2 domain (Calcium/lipid-binding domain, CaLB)"/>
    <property type="match status" value="1"/>
</dbReference>
<dbReference type="OrthoDB" id="2162143at2759"/>
<feature type="compositionally biased region" description="Basic and acidic residues" evidence="2">
    <location>
        <begin position="647"/>
        <end position="656"/>
    </location>
</feature>
<dbReference type="Pfam" id="PF00168">
    <property type="entry name" value="C2"/>
    <property type="match status" value="1"/>
</dbReference>
<name>A0A4Z2CPA8_SCHJA</name>
<dbReference type="EMBL" id="SKCS01000483">
    <property type="protein sequence ID" value="TNN06072.1"/>
    <property type="molecule type" value="Genomic_DNA"/>
</dbReference>
<feature type="region of interest" description="Disordered" evidence="2">
    <location>
        <begin position="78"/>
        <end position="104"/>
    </location>
</feature>
<sequence>MEGLKNDCKARVWILNLNNGKKPLDSAKSLNFFVGLNSTDLPEIEEAQFDITQPSTDEIIGLKPPVIKKRKKVLRKPPSDMAAEDVESVPSVEIKQSSTDHDHYKKIKKEDKKDKVIQKEELPISNLPPSSRMMKYGRSSKQYTKSRSSYLLPERMQRLRRDGGLGDVSTSSELSFNEWKVKETINQITQDEFFTKEWNDNVIKQKNSIYDYFSTIGSPSLPFINNEQLTVVDELQPKSVKSKRYRSHSKRIGSNIDEHLTELPHENQPLLGFVERTQYDLLMFGRSTYLTNQERIKYESKFLYNPPDTEAPTNLRRLENRIIKEIQMDVNGLKSLRDLQSADMELFNGTIQQDQELENKKLSRIQSWFREDGLLDLQPNPLRNIPSRPSLWDDQFNPKPEKLQVFYVYPLSHEMTLHYLNSKSRSLQLQSHPTTLSCKQNSWLHNNDSIPECRLQVDIRRITFDFHSLFSLEHVHAQNLRQIIQVYELTLSRDQVNACIQRINALKRALEQLEEKRMNKENILNQNELLDIDRRIEDYYHEINLMRRARNHAEAYEKGLLTSALRAWKRVKEARESSGCINTTIRLKITKQITNVEQDQEDWNKELNEIVDEAKHEFDKQFKEELKKYEEEMAIYKKEKKQQDAALRRQRLRESGQTDGDWEDSAELEREDAQILAKKTLNTPPIRPKPFNAQMIKDEIEANLKKTRRLPNEPKITVSLVNDTVLSTIMNVPVIMFGLNLGVSVDCPVYCTLDKNELNRRLKLLEYTYFIKLYYNNKLVETSQPILLTHNFTLDFHWILPILIRYQPESIVAKLYEKHGWDSYQIAKFHITLPNYTDIQMSTVNQTNLNSELDLQHLRFTVTTGPSFKLNQSKLNQKQTALSLSSSSPSSSSYVGSQPKILLEDLDGSGEKMVCLPITGTLFASAKWISINPSLIDTLDIEACDGYPNRNSLKPHGFDLQSLIHPTPSYLQSTQLFQSNPLFLNDTNKSEDEQRYTTSVLDPNNTTDAKLLNLIQTATGKHLLPKQLHTASCPEVLYHTRASGVNYFHLNFLIECYNFCTDEDLDKSKRLRLIQLREKGIPEFQNIIIPPLGKHIPEEIFDSVDKKKDPDYHHGVLLKGMKAYKRRHEIYIEKIKSEVSQHFQDALKKKSVREIVIEEEIPNILFLLPFFKRLFEPKRPLRPSYQERRRIGPQYVQDSCLSLIVTLHGAYNLPNRCTRQRGQSNRRDKAENRNETLKPFAEIKFQQNKRSTITSEGRNPSWNTEFRFTFFLPPDKPKLECMKDPIIINVYDQVTFMQTDSTQNDSSHYIQRIENRLIGSTEIPLSTVYLNTKISGKINLSIPLILHGYETLNLAKSSIRPMIDVLMTLEPSIFPPEPLIDTFISVESIEIQTSLSKWYQKLSKHKSMTNRLFKPLVMNSDCHEVLMTRFLTSLNPPEEFLPGTESRLTISESMLCVARYVSLIPYESDVASFPGMAQVWCTCDQFLSMLCGDKEEHAVLLACYFMYILKYNSMDNTNDDTLTDEQSVKKSSNSSMNSVYLCIGEAIPE</sequence>
<evidence type="ECO:0000313" key="5">
    <source>
        <dbReference type="Proteomes" id="UP000311919"/>
    </source>
</evidence>
<feature type="region of interest" description="Disordered" evidence="2">
    <location>
        <begin position="647"/>
        <end position="667"/>
    </location>
</feature>
<evidence type="ECO:0000256" key="2">
    <source>
        <dbReference type="SAM" id="MobiDB-lite"/>
    </source>
</evidence>
<dbReference type="GO" id="GO:1905515">
    <property type="term" value="P:non-motile cilium assembly"/>
    <property type="evidence" value="ECO:0007669"/>
    <property type="project" value="TreeGrafter"/>
</dbReference>
<dbReference type="GO" id="GO:1904491">
    <property type="term" value="P:protein localization to ciliary transition zone"/>
    <property type="evidence" value="ECO:0007669"/>
    <property type="project" value="TreeGrafter"/>
</dbReference>
<dbReference type="SMART" id="SM00239">
    <property type="entry name" value="C2"/>
    <property type="match status" value="1"/>
</dbReference>
<dbReference type="InterPro" id="IPR028928">
    <property type="entry name" value="CC2D2AN-C2"/>
</dbReference>
<dbReference type="Pfam" id="PF15625">
    <property type="entry name" value="CC2D2AN-C2"/>
    <property type="match status" value="1"/>
</dbReference>
<feature type="coiled-coil region" evidence="1">
    <location>
        <begin position="496"/>
        <end position="530"/>
    </location>
</feature>
<dbReference type="PANTHER" id="PTHR20837:SF0">
    <property type="entry name" value="COILED-COIL AND C2 DOMAIN-CONTAINING PROTEIN 2A"/>
    <property type="match status" value="1"/>
</dbReference>
<protein>
    <submittedName>
        <fullName evidence="4">Coiled-coil and C2 domain-containing protein</fullName>
    </submittedName>
</protein>
<evidence type="ECO:0000256" key="1">
    <source>
        <dbReference type="SAM" id="Coils"/>
    </source>
</evidence>
<dbReference type="PANTHER" id="PTHR20837">
    <property type="entry name" value="CENTROSOMAL PROTEIN-RELATED"/>
    <property type="match status" value="1"/>
</dbReference>
<dbReference type="InterPro" id="IPR000008">
    <property type="entry name" value="C2_dom"/>
</dbReference>
<dbReference type="PROSITE" id="PS50004">
    <property type="entry name" value="C2"/>
    <property type="match status" value="1"/>
</dbReference>